<protein>
    <submittedName>
        <fullName evidence="2">Urea-binding protein</fullName>
    </submittedName>
</protein>
<dbReference type="SUPFAM" id="SSF53822">
    <property type="entry name" value="Periplasmic binding protein-like I"/>
    <property type="match status" value="1"/>
</dbReference>
<dbReference type="Pfam" id="PF13433">
    <property type="entry name" value="Peripla_BP_5"/>
    <property type="match status" value="1"/>
</dbReference>
<evidence type="ECO:0000313" key="3">
    <source>
        <dbReference type="Proteomes" id="UP000223596"/>
    </source>
</evidence>
<dbReference type="RefSeq" id="WP_003515797.1">
    <property type="nucleotide sequence ID" value="NZ_CP013828.1"/>
</dbReference>
<feature type="chain" id="PRO_5044284761" evidence="1">
    <location>
        <begin position="28"/>
        <end position="419"/>
    </location>
</feature>
<dbReference type="AlphaFoldDB" id="A0AB36TJ42"/>
<accession>A0AB36TJ42</accession>
<keyword evidence="1" id="KW-0732">Signal</keyword>
<dbReference type="InterPro" id="IPR000709">
    <property type="entry name" value="Leu_Ile_Val-bd"/>
</dbReference>
<dbReference type="CDD" id="cd06355">
    <property type="entry name" value="PBP1_FmdD-like"/>
    <property type="match status" value="1"/>
</dbReference>
<dbReference type="PANTHER" id="PTHR47628:SF1">
    <property type="entry name" value="ALIPHATIC AMIDASE EXPRESSION-REGULATING PROTEIN"/>
    <property type="match status" value="1"/>
</dbReference>
<evidence type="ECO:0000313" key="2">
    <source>
        <dbReference type="EMBL" id="PFH03788.1"/>
    </source>
</evidence>
<proteinExistence type="predicted"/>
<evidence type="ECO:0000256" key="1">
    <source>
        <dbReference type="SAM" id="SignalP"/>
    </source>
</evidence>
<dbReference type="InterPro" id="IPR017777">
    <property type="entry name" value="ABC_urea-bd_UrtA"/>
</dbReference>
<organism evidence="2 3">
    <name type="scientific">Acetivibrio thermocellus AD2</name>
    <dbReference type="NCBI Taxonomy" id="1138384"/>
    <lineage>
        <taxon>Bacteria</taxon>
        <taxon>Bacillati</taxon>
        <taxon>Bacillota</taxon>
        <taxon>Clostridia</taxon>
        <taxon>Eubacteriales</taxon>
        <taxon>Oscillospiraceae</taxon>
        <taxon>Acetivibrio</taxon>
    </lineage>
</organism>
<gene>
    <name evidence="2" type="ORF">M972_112602</name>
</gene>
<name>A0AB36TJ42_ACETH</name>
<feature type="signal peptide" evidence="1">
    <location>
        <begin position="1"/>
        <end position="27"/>
    </location>
</feature>
<comment type="caution">
    <text evidence="2">The sequence shown here is derived from an EMBL/GenBank/DDBJ whole genome shotgun (WGS) entry which is preliminary data.</text>
</comment>
<dbReference type="NCBIfam" id="TIGR03407">
    <property type="entry name" value="urea_ABC_UrtA"/>
    <property type="match status" value="1"/>
</dbReference>
<dbReference type="PROSITE" id="PS51257">
    <property type="entry name" value="PROKAR_LIPOPROTEIN"/>
    <property type="match status" value="1"/>
</dbReference>
<dbReference type="GeneID" id="35804871"/>
<dbReference type="GO" id="GO:0006865">
    <property type="term" value="P:amino acid transport"/>
    <property type="evidence" value="ECO:0007669"/>
    <property type="project" value="InterPro"/>
</dbReference>
<dbReference type="InterPro" id="IPR028082">
    <property type="entry name" value="Peripla_BP_I"/>
</dbReference>
<reference evidence="2 3" key="1">
    <citation type="submission" date="2017-09" db="EMBL/GenBank/DDBJ databases">
        <title>Evaluation of Pacific Biosciences Sequencing Technology to Finishing C. thermocellum Genome Sequences.</title>
        <authorList>
            <person name="Brown S."/>
        </authorList>
    </citation>
    <scope>NUCLEOTIDE SEQUENCE [LARGE SCALE GENOMIC DNA]</scope>
    <source>
        <strain evidence="2 3">AD2</strain>
    </source>
</reference>
<dbReference type="PRINTS" id="PR00337">
    <property type="entry name" value="LEUILEVALBP"/>
</dbReference>
<dbReference type="Proteomes" id="UP000223596">
    <property type="component" value="Unassembled WGS sequence"/>
</dbReference>
<dbReference type="PANTHER" id="PTHR47628">
    <property type="match status" value="1"/>
</dbReference>
<dbReference type="EMBL" id="PDBW01000001">
    <property type="protein sequence ID" value="PFH03788.1"/>
    <property type="molecule type" value="Genomic_DNA"/>
</dbReference>
<dbReference type="Gene3D" id="3.40.50.2300">
    <property type="match status" value="2"/>
</dbReference>
<sequence length="419" mass="46081">MIKKFCIFGKNTIKVLAIALSALLVFAGCSGKVEEPVDNKPGTDTSAEDTIKVGILHSLSGTMAISEVSLKDAELMAIEEINQAGGLLGKKIEPVIEDGASDWPTFAEKAKKLLQNDKVATVFGCWTSASRKAVLPVFEENNGLLWYPVQYEGMESSPNIFYTGAAPNQQIVPAVEWLLENKGKRFFLLGSDYVFPRTANKIIKAQLSAIGGELIAEEYTPLGHTDYSTIVNKIKTAKPDVVFNTLNGDSNVAFFKQLKDAGITSEDITVCSVSVAEEEIRGIGAENIKGHLVSWNYYQTTDTPENKEFVEKYKSKYGSDRVTDDPIEAAYIAVHLWAEAVKKAGSFEVEKVKEAAKGLEFKAPEGLVKIEGENQHLWKPVRIGEVQEDGLIKEIWSTSEAVRPDPYLKTYDWAKGLSD</sequence>